<evidence type="ECO:0000256" key="1">
    <source>
        <dbReference type="SAM" id="Phobius"/>
    </source>
</evidence>
<dbReference type="AlphaFoldDB" id="A0A9W4UD74"/>
<dbReference type="InterPro" id="IPR025363">
    <property type="entry name" value="DUF4267"/>
</dbReference>
<dbReference type="EMBL" id="CAOQHR010000004">
    <property type="protein sequence ID" value="CAI6333765.1"/>
    <property type="molecule type" value="Genomic_DNA"/>
</dbReference>
<keyword evidence="1" id="KW-0812">Transmembrane</keyword>
<comment type="caution">
    <text evidence="2">The sequence shown here is derived from an EMBL/GenBank/DDBJ whole genome shotgun (WGS) entry which is preliminary data.</text>
</comment>
<organism evidence="2 3">
    <name type="scientific">Periconia digitata</name>
    <dbReference type="NCBI Taxonomy" id="1303443"/>
    <lineage>
        <taxon>Eukaryota</taxon>
        <taxon>Fungi</taxon>
        <taxon>Dikarya</taxon>
        <taxon>Ascomycota</taxon>
        <taxon>Pezizomycotina</taxon>
        <taxon>Dothideomycetes</taxon>
        <taxon>Pleosporomycetidae</taxon>
        <taxon>Pleosporales</taxon>
        <taxon>Massarineae</taxon>
        <taxon>Periconiaceae</taxon>
        <taxon>Periconia</taxon>
    </lineage>
</organism>
<dbReference type="Proteomes" id="UP001152607">
    <property type="component" value="Unassembled WGS sequence"/>
</dbReference>
<keyword evidence="1" id="KW-0472">Membrane</keyword>
<name>A0A9W4UD74_9PLEO</name>
<feature type="transmembrane region" description="Helical" evidence="1">
    <location>
        <begin position="160"/>
        <end position="177"/>
    </location>
</feature>
<feature type="transmembrane region" description="Helical" evidence="1">
    <location>
        <begin position="129"/>
        <end position="148"/>
    </location>
</feature>
<accession>A0A9W4UD74</accession>
<protein>
    <submittedName>
        <fullName evidence="2">Uncharacterized protein</fullName>
    </submittedName>
</protein>
<gene>
    <name evidence="2" type="ORF">PDIGIT_LOCUS6814</name>
</gene>
<feature type="transmembrane region" description="Helical" evidence="1">
    <location>
        <begin position="53"/>
        <end position="75"/>
    </location>
</feature>
<dbReference type="Pfam" id="PF14087">
    <property type="entry name" value="DUF4267"/>
    <property type="match status" value="1"/>
</dbReference>
<proteinExistence type="predicted"/>
<keyword evidence="3" id="KW-1185">Reference proteome</keyword>
<feature type="transmembrane region" description="Helical" evidence="1">
    <location>
        <begin position="103"/>
        <end position="122"/>
    </location>
</feature>
<dbReference type="OrthoDB" id="5216128at2759"/>
<evidence type="ECO:0000313" key="3">
    <source>
        <dbReference type="Proteomes" id="UP001152607"/>
    </source>
</evidence>
<keyword evidence="1" id="KW-1133">Transmembrane helix</keyword>
<sequence>MYLLNREFEHLTIVSLPTLNHCQKHKVHTPAFSLLGNIPKQIETADMTLTNSALHYTSLFLGTVTIGFGLHYTLFPRSAFNNFGFAPPSSSVKPSDLELLDSILILFGAKDLFVGVSIWAAALSGNKRLTGVNILALGLCAALDGWIVKRSEGVVAGAEWGHWGYGSVALVLGAVMLS</sequence>
<reference evidence="2" key="1">
    <citation type="submission" date="2023-01" db="EMBL/GenBank/DDBJ databases">
        <authorList>
            <person name="Van Ghelder C."/>
            <person name="Rancurel C."/>
        </authorList>
    </citation>
    <scope>NUCLEOTIDE SEQUENCE</scope>
    <source>
        <strain evidence="2">CNCM I-4278</strain>
    </source>
</reference>
<evidence type="ECO:0000313" key="2">
    <source>
        <dbReference type="EMBL" id="CAI6333765.1"/>
    </source>
</evidence>